<dbReference type="RefSeq" id="WP_213164003.1">
    <property type="nucleotide sequence ID" value="NZ_CP058214.1"/>
</dbReference>
<feature type="domain" description="Transcription regulator PadR N-terminal" evidence="1">
    <location>
        <begin position="8"/>
        <end position="80"/>
    </location>
</feature>
<dbReference type="InterPro" id="IPR036390">
    <property type="entry name" value="WH_DNA-bd_sf"/>
</dbReference>
<name>A0A7S8C3L3_9HYPH</name>
<dbReference type="AlphaFoldDB" id="A0A7S8C3L3"/>
<dbReference type="PANTHER" id="PTHR43252">
    <property type="entry name" value="TRANSCRIPTIONAL REGULATOR YQJI"/>
    <property type="match status" value="1"/>
</dbReference>
<dbReference type="InterPro" id="IPR036388">
    <property type="entry name" value="WH-like_DNA-bd_sf"/>
</dbReference>
<dbReference type="Pfam" id="PF03551">
    <property type="entry name" value="PadR"/>
    <property type="match status" value="1"/>
</dbReference>
<evidence type="ECO:0000313" key="3">
    <source>
        <dbReference type="Proteomes" id="UP000593594"/>
    </source>
</evidence>
<dbReference type="Proteomes" id="UP000593594">
    <property type="component" value="Chromosome"/>
</dbReference>
<dbReference type="KEGG" id="kmn:HW532_08705"/>
<dbReference type="SUPFAM" id="SSF46785">
    <property type="entry name" value="Winged helix' DNA-binding domain"/>
    <property type="match status" value="1"/>
</dbReference>
<sequence length="110" mass="12505">MSLSKFFILSALHRRPMHGYDIAKEVARMSNGCCSPTEGTIYPVLRQYEDGGYVTSHEETVSGRLRKVYELTERGHKAFEVAVAAWMEVTQSLIDCQRLVRRSPLTDEPV</sequence>
<accession>A0A7S8C3L3</accession>
<dbReference type="Gene3D" id="1.10.10.10">
    <property type="entry name" value="Winged helix-like DNA-binding domain superfamily/Winged helix DNA-binding domain"/>
    <property type="match status" value="1"/>
</dbReference>
<gene>
    <name evidence="2" type="ORF">HW532_08705</name>
</gene>
<keyword evidence="3" id="KW-1185">Reference proteome</keyword>
<evidence type="ECO:0000259" key="1">
    <source>
        <dbReference type="Pfam" id="PF03551"/>
    </source>
</evidence>
<organism evidence="2 3">
    <name type="scientific">Kaustia mangrovi</name>
    <dbReference type="NCBI Taxonomy" id="2593653"/>
    <lineage>
        <taxon>Bacteria</taxon>
        <taxon>Pseudomonadati</taxon>
        <taxon>Pseudomonadota</taxon>
        <taxon>Alphaproteobacteria</taxon>
        <taxon>Hyphomicrobiales</taxon>
        <taxon>Parvibaculaceae</taxon>
        <taxon>Kaustia</taxon>
    </lineage>
</organism>
<reference evidence="2 3" key="1">
    <citation type="submission" date="2020-06" db="EMBL/GenBank/DDBJ databases">
        <title>Genome sequence of 2 isolates from Red Sea Mangroves.</title>
        <authorList>
            <person name="Sefrji F."/>
            <person name="Michoud G."/>
            <person name="Merlino G."/>
            <person name="Daffonchio D."/>
        </authorList>
    </citation>
    <scope>NUCLEOTIDE SEQUENCE [LARGE SCALE GENOMIC DNA]</scope>
    <source>
        <strain evidence="2 3">R1DC25</strain>
    </source>
</reference>
<protein>
    <submittedName>
        <fullName evidence="2">PadR family transcriptional regulator</fullName>
    </submittedName>
</protein>
<proteinExistence type="predicted"/>
<dbReference type="InterPro" id="IPR005149">
    <property type="entry name" value="Tscrpt_reg_PadR_N"/>
</dbReference>
<dbReference type="PANTHER" id="PTHR43252:SF2">
    <property type="entry name" value="TRANSCRIPTION REGULATOR, PADR-LIKE FAMILY"/>
    <property type="match status" value="1"/>
</dbReference>
<evidence type="ECO:0000313" key="2">
    <source>
        <dbReference type="EMBL" id="QPC42769.1"/>
    </source>
</evidence>
<dbReference type="EMBL" id="CP058214">
    <property type="protein sequence ID" value="QPC42769.1"/>
    <property type="molecule type" value="Genomic_DNA"/>
</dbReference>